<name>A0A0A9E7B6_ARUDO</name>
<organism evidence="1">
    <name type="scientific">Arundo donax</name>
    <name type="common">Giant reed</name>
    <name type="synonym">Donax arundinaceus</name>
    <dbReference type="NCBI Taxonomy" id="35708"/>
    <lineage>
        <taxon>Eukaryota</taxon>
        <taxon>Viridiplantae</taxon>
        <taxon>Streptophyta</taxon>
        <taxon>Embryophyta</taxon>
        <taxon>Tracheophyta</taxon>
        <taxon>Spermatophyta</taxon>
        <taxon>Magnoliopsida</taxon>
        <taxon>Liliopsida</taxon>
        <taxon>Poales</taxon>
        <taxon>Poaceae</taxon>
        <taxon>PACMAD clade</taxon>
        <taxon>Arundinoideae</taxon>
        <taxon>Arundineae</taxon>
        <taxon>Arundo</taxon>
    </lineage>
</organism>
<proteinExistence type="predicted"/>
<sequence length="59" mass="6145">MGLYQLSYLICPASTSLTSPTTSCQGTCRAVASSTTSPSPSSLIILVFVAHGRTIHAMQ</sequence>
<reference evidence="1" key="2">
    <citation type="journal article" date="2015" name="Data Brief">
        <title>Shoot transcriptome of the giant reed, Arundo donax.</title>
        <authorList>
            <person name="Barrero R.A."/>
            <person name="Guerrero F.D."/>
            <person name="Moolhuijzen P."/>
            <person name="Goolsby J.A."/>
            <person name="Tidwell J."/>
            <person name="Bellgard S.E."/>
            <person name="Bellgard M.I."/>
        </authorList>
    </citation>
    <scope>NUCLEOTIDE SEQUENCE</scope>
    <source>
        <tissue evidence="1">Shoot tissue taken approximately 20 cm above the soil surface</tissue>
    </source>
</reference>
<evidence type="ECO:0000313" key="1">
    <source>
        <dbReference type="EMBL" id="JAD93785.1"/>
    </source>
</evidence>
<protein>
    <submittedName>
        <fullName evidence="1">Uncharacterized protein</fullName>
    </submittedName>
</protein>
<accession>A0A0A9E7B6</accession>
<dbReference type="EMBL" id="GBRH01204110">
    <property type="protein sequence ID" value="JAD93785.1"/>
    <property type="molecule type" value="Transcribed_RNA"/>
</dbReference>
<dbReference type="AlphaFoldDB" id="A0A0A9E7B6"/>
<reference evidence="1" key="1">
    <citation type="submission" date="2014-09" db="EMBL/GenBank/DDBJ databases">
        <authorList>
            <person name="Magalhaes I.L.F."/>
            <person name="Oliveira U."/>
            <person name="Santos F.R."/>
            <person name="Vidigal T.H.D.A."/>
            <person name="Brescovit A.D."/>
            <person name="Santos A.J."/>
        </authorList>
    </citation>
    <scope>NUCLEOTIDE SEQUENCE</scope>
    <source>
        <tissue evidence="1">Shoot tissue taken approximately 20 cm above the soil surface</tissue>
    </source>
</reference>